<sequence>MTWPDLVTLLHCPVDCTSYCSCFKTVFYIKGFAPRMRSIGQSADVGGICGQVEKQYCRMVEGAPREPLLASFLTTFF</sequence>
<organism evidence="1 2">
    <name type="scientific">Eleutherodactylus coqui</name>
    <name type="common">Puerto Rican coqui</name>
    <dbReference type="NCBI Taxonomy" id="57060"/>
    <lineage>
        <taxon>Eukaryota</taxon>
        <taxon>Metazoa</taxon>
        <taxon>Chordata</taxon>
        <taxon>Craniata</taxon>
        <taxon>Vertebrata</taxon>
        <taxon>Euteleostomi</taxon>
        <taxon>Amphibia</taxon>
        <taxon>Batrachia</taxon>
        <taxon>Anura</taxon>
        <taxon>Neobatrachia</taxon>
        <taxon>Hyloidea</taxon>
        <taxon>Eleutherodactylidae</taxon>
        <taxon>Eleutherodactylinae</taxon>
        <taxon>Eleutherodactylus</taxon>
        <taxon>Eleutherodactylus</taxon>
    </lineage>
</organism>
<name>A0A8J6F0F4_ELECQ</name>
<accession>A0A8J6F0F4</accession>
<evidence type="ECO:0000313" key="1">
    <source>
        <dbReference type="EMBL" id="KAG9478734.1"/>
    </source>
</evidence>
<reference evidence="1" key="1">
    <citation type="thesis" date="2020" institute="ProQuest LLC" country="789 East Eisenhower Parkway, Ann Arbor, MI, USA">
        <title>Comparative Genomics and Chromosome Evolution.</title>
        <authorList>
            <person name="Mudd A.B."/>
        </authorList>
    </citation>
    <scope>NUCLEOTIDE SEQUENCE</scope>
    <source>
        <strain evidence="1">HN-11 Male</strain>
        <tissue evidence="1">Kidney and liver</tissue>
    </source>
</reference>
<gene>
    <name evidence="1" type="ORF">GDO78_012411</name>
</gene>
<dbReference type="AlphaFoldDB" id="A0A8J6F0F4"/>
<dbReference type="Proteomes" id="UP000770717">
    <property type="component" value="Unassembled WGS sequence"/>
</dbReference>
<keyword evidence="2" id="KW-1185">Reference proteome</keyword>
<protein>
    <submittedName>
        <fullName evidence="1">Uncharacterized protein</fullName>
    </submittedName>
</protein>
<comment type="caution">
    <text evidence="1">The sequence shown here is derived from an EMBL/GenBank/DDBJ whole genome shotgun (WGS) entry which is preliminary data.</text>
</comment>
<evidence type="ECO:0000313" key="2">
    <source>
        <dbReference type="Proteomes" id="UP000770717"/>
    </source>
</evidence>
<proteinExistence type="predicted"/>
<dbReference type="EMBL" id="WNTK01000008">
    <property type="protein sequence ID" value="KAG9478734.1"/>
    <property type="molecule type" value="Genomic_DNA"/>
</dbReference>